<evidence type="ECO:0000256" key="1">
    <source>
        <dbReference type="SAM" id="MobiDB-lite"/>
    </source>
</evidence>
<dbReference type="Proteomes" id="UP000308730">
    <property type="component" value="Unassembled WGS sequence"/>
</dbReference>
<evidence type="ECO:0000313" key="3">
    <source>
        <dbReference type="Proteomes" id="UP000308730"/>
    </source>
</evidence>
<organism evidence="2 3">
    <name type="scientific">Antrodiella citrinella</name>
    <dbReference type="NCBI Taxonomy" id="2447956"/>
    <lineage>
        <taxon>Eukaryota</taxon>
        <taxon>Fungi</taxon>
        <taxon>Dikarya</taxon>
        <taxon>Basidiomycota</taxon>
        <taxon>Agaricomycotina</taxon>
        <taxon>Agaricomycetes</taxon>
        <taxon>Polyporales</taxon>
        <taxon>Steccherinaceae</taxon>
        <taxon>Antrodiella</taxon>
    </lineage>
</organism>
<dbReference type="AlphaFoldDB" id="A0A4S4LVG8"/>
<feature type="region of interest" description="Disordered" evidence="1">
    <location>
        <begin position="216"/>
        <end position="235"/>
    </location>
</feature>
<comment type="caution">
    <text evidence="2">The sequence shown here is derived from an EMBL/GenBank/DDBJ whole genome shotgun (WGS) entry which is preliminary data.</text>
</comment>
<keyword evidence="3" id="KW-1185">Reference proteome</keyword>
<proteinExistence type="predicted"/>
<name>A0A4S4LVG8_9APHY</name>
<evidence type="ECO:0000313" key="2">
    <source>
        <dbReference type="EMBL" id="THH16544.1"/>
    </source>
</evidence>
<gene>
    <name evidence="2" type="ORF">EUX98_g9286</name>
</gene>
<protein>
    <submittedName>
        <fullName evidence="2">Uncharacterized protein</fullName>
    </submittedName>
</protein>
<sequence length="487" mass="52541">MVGEKAPSDAFADDPRNFSRSDLGLALNLDFHFDTSHLVPTRDSVAAGNRLEHAHLDLAFPFNVARDGYEGSFHATSEREVTVRLPGLLLDLGGCASDDAPPPFDSGFGAGKDKELDPKDEPPFDWGDSSVMWPDVHFEDSEWNTVAPPTPAESEVVAAVDDDAMAPTTPPAVVTSAAITVEGGRQDTFGHDEETLDAAASLESLRSSSCLSRITDDSLYSDPTSSTEEVDPSVSDATDGVAQLNLSAIPFSPGKILDSLQETTDLGWEIAGERAMNAALHASKPSEILLQSDIRPEVLTWQNPVSTTSPADAWGGPGGRGLHQFDTVLTALGVLRSVYVMDHRPPPPTVPMESILMDALSGLLLSRCDPEPGYRRALPPVSPKFLGDCLDAALTLQAFYLGLQHRVPTSFLTLDGIFVDAMSGIDMLRNADFKTITDEEDAARRVFAIRRFNPEVDTDQVRKIGGDVLTVDTPTIKAFVDKVRRRS</sequence>
<accession>A0A4S4LVG8</accession>
<dbReference type="EMBL" id="SGPM01000724">
    <property type="protein sequence ID" value="THH16544.1"/>
    <property type="molecule type" value="Genomic_DNA"/>
</dbReference>
<reference evidence="2 3" key="1">
    <citation type="submission" date="2019-02" db="EMBL/GenBank/DDBJ databases">
        <title>Genome sequencing of the rare red list fungi Antrodiella citrinella (Flaviporus citrinellus).</title>
        <authorList>
            <person name="Buettner E."/>
            <person name="Kellner H."/>
        </authorList>
    </citation>
    <scope>NUCLEOTIDE SEQUENCE [LARGE SCALE GENOMIC DNA]</scope>
    <source>
        <strain evidence="2 3">DSM 108506</strain>
    </source>
</reference>